<keyword evidence="4" id="KW-0808">Transferase</keyword>
<proteinExistence type="inferred from homology"/>
<dbReference type="SMART" id="SM00036">
    <property type="entry name" value="CNH"/>
    <property type="match status" value="1"/>
</dbReference>
<feature type="compositionally biased region" description="Polar residues" evidence="6">
    <location>
        <begin position="56"/>
        <end position="69"/>
    </location>
</feature>
<sequence length="481" mass="54781">MVIDEEDEDVFYYYKIVGNYYYCMLENKTEVTSKDVERDRNRDRYSDRHREREAQKSSAMQSPRHNNSGVLPDLLPPHTPPQSRSPPMPQRPQDKSTSEEYRQAVGKQAPMNHQKSFTAFGFGAGSTIGSMTPSRRGSQINVNVTPSQPIEAVSDTPEIRKYKKRFSSDILCAALWGVNLLIGTENGLTLLDRSGQGKVYTLISRRRFQQMEVLEGQNILVTISGKKNKIRVYYLSWLKSKIFKTEAISSEKKNGWLNVGNLEGCVHFKIVKYERIKFLVIALQDCIEIYAWAPKPYHKFMAFKSIPELQNRPLLVDLTIEENQRLKVIYASSIGFHAIDLDTHTVFDLYIPSHTQGPITPHTMVILPNTDGLQLLLCYDNEGVYVNTSGKITKNVVLQWGELPTSVAYISTGQIMGWGNKAIEIRAADTGHLNGVFMHKKAQKLKFLCERNDKVFFSSVRSGSSCQIYFMTLNRPGLTNW</sequence>
<dbReference type="GO" id="GO:0004674">
    <property type="term" value="F:protein serine/threonine kinase activity"/>
    <property type="evidence" value="ECO:0007669"/>
    <property type="project" value="UniProtKB-KW"/>
</dbReference>
<evidence type="ECO:0000256" key="4">
    <source>
        <dbReference type="ARBA" id="ARBA00022679"/>
    </source>
</evidence>
<dbReference type="PANTHER" id="PTHR47096">
    <property type="entry name" value="MISSHAPEN LIKE KINASE 1"/>
    <property type="match status" value="1"/>
</dbReference>
<evidence type="ECO:0000313" key="8">
    <source>
        <dbReference type="EMBL" id="CAI9728034.1"/>
    </source>
</evidence>
<keyword evidence="5" id="KW-0418">Kinase</keyword>
<dbReference type="PROSITE" id="PS50219">
    <property type="entry name" value="CNH"/>
    <property type="match status" value="1"/>
</dbReference>
<feature type="compositionally biased region" description="Pro residues" evidence="6">
    <location>
        <begin position="74"/>
        <end position="90"/>
    </location>
</feature>
<feature type="compositionally biased region" description="Basic and acidic residues" evidence="6">
    <location>
        <begin position="92"/>
        <end position="102"/>
    </location>
</feature>
<accession>A0AA36B5L9</accession>
<keyword evidence="9" id="KW-1185">Reference proteome</keyword>
<evidence type="ECO:0000256" key="1">
    <source>
        <dbReference type="ARBA" id="ARBA00008874"/>
    </source>
</evidence>
<dbReference type="EMBL" id="OX597822">
    <property type="protein sequence ID" value="CAI9728034.1"/>
    <property type="molecule type" value="Genomic_DNA"/>
</dbReference>
<evidence type="ECO:0000256" key="2">
    <source>
        <dbReference type="ARBA" id="ARBA00012513"/>
    </source>
</evidence>
<dbReference type="InterPro" id="IPR051700">
    <property type="entry name" value="STE20_Ser-Thr_kinase"/>
</dbReference>
<protein>
    <recommendedName>
        <fullName evidence="2">non-specific serine/threonine protein kinase</fullName>
        <ecNumber evidence="2">2.7.11.1</ecNumber>
    </recommendedName>
</protein>
<dbReference type="AlphaFoldDB" id="A0AA36B5L9"/>
<feature type="compositionally biased region" description="Basic and acidic residues" evidence="6">
    <location>
        <begin position="33"/>
        <end position="55"/>
    </location>
</feature>
<evidence type="ECO:0000259" key="7">
    <source>
        <dbReference type="PROSITE" id="PS50219"/>
    </source>
</evidence>
<organism evidence="8 9">
    <name type="scientific">Octopus vulgaris</name>
    <name type="common">Common octopus</name>
    <dbReference type="NCBI Taxonomy" id="6645"/>
    <lineage>
        <taxon>Eukaryota</taxon>
        <taxon>Metazoa</taxon>
        <taxon>Spiralia</taxon>
        <taxon>Lophotrochozoa</taxon>
        <taxon>Mollusca</taxon>
        <taxon>Cephalopoda</taxon>
        <taxon>Coleoidea</taxon>
        <taxon>Octopodiformes</taxon>
        <taxon>Octopoda</taxon>
        <taxon>Incirrata</taxon>
        <taxon>Octopodidae</taxon>
        <taxon>Octopus</taxon>
    </lineage>
</organism>
<evidence type="ECO:0000256" key="6">
    <source>
        <dbReference type="SAM" id="MobiDB-lite"/>
    </source>
</evidence>
<comment type="similarity">
    <text evidence="1">Belongs to the protein kinase superfamily. STE Ser/Thr protein kinase family. STE20 subfamily.</text>
</comment>
<dbReference type="Proteomes" id="UP001162480">
    <property type="component" value="Chromosome 9"/>
</dbReference>
<gene>
    <name evidence="8" type="ORF">OCTVUL_1B010288</name>
</gene>
<evidence type="ECO:0000313" key="9">
    <source>
        <dbReference type="Proteomes" id="UP001162480"/>
    </source>
</evidence>
<dbReference type="GO" id="GO:0005829">
    <property type="term" value="C:cytosol"/>
    <property type="evidence" value="ECO:0007669"/>
    <property type="project" value="TreeGrafter"/>
</dbReference>
<dbReference type="EC" id="2.7.11.1" evidence="2"/>
<feature type="domain" description="CNH" evidence="7">
    <location>
        <begin position="167"/>
        <end position="455"/>
    </location>
</feature>
<keyword evidence="3" id="KW-0723">Serine/threonine-protein kinase</keyword>
<evidence type="ECO:0000256" key="5">
    <source>
        <dbReference type="ARBA" id="ARBA00022777"/>
    </source>
</evidence>
<dbReference type="InterPro" id="IPR001180">
    <property type="entry name" value="CNH_dom"/>
</dbReference>
<reference evidence="8" key="1">
    <citation type="submission" date="2023-08" db="EMBL/GenBank/DDBJ databases">
        <authorList>
            <person name="Alioto T."/>
            <person name="Alioto T."/>
            <person name="Gomez Garrido J."/>
        </authorList>
    </citation>
    <scope>NUCLEOTIDE SEQUENCE</scope>
</reference>
<feature type="region of interest" description="Disordered" evidence="6">
    <location>
        <begin position="33"/>
        <end position="114"/>
    </location>
</feature>
<dbReference type="Pfam" id="PF00780">
    <property type="entry name" value="CNH"/>
    <property type="match status" value="1"/>
</dbReference>
<evidence type="ECO:0000256" key="3">
    <source>
        <dbReference type="ARBA" id="ARBA00022527"/>
    </source>
</evidence>
<dbReference type="PANTHER" id="PTHR47096:SF1">
    <property type="entry name" value="MISSHAPEN LIKE KINASE 1"/>
    <property type="match status" value="1"/>
</dbReference>
<name>A0AA36B5L9_OCTVU</name>